<dbReference type="EMBL" id="CP029358">
    <property type="protein sequence ID" value="AWK89920.1"/>
    <property type="molecule type" value="Genomic_DNA"/>
</dbReference>
<organism evidence="1 2">
    <name type="scientific">Azospirillum thermophilum</name>
    <dbReference type="NCBI Taxonomy" id="2202148"/>
    <lineage>
        <taxon>Bacteria</taxon>
        <taxon>Pseudomonadati</taxon>
        <taxon>Pseudomonadota</taxon>
        <taxon>Alphaproteobacteria</taxon>
        <taxon>Rhodospirillales</taxon>
        <taxon>Azospirillaceae</taxon>
        <taxon>Azospirillum</taxon>
    </lineage>
</organism>
<geneLocation type="plasmid" evidence="1 2">
    <name>unnamed3</name>
</geneLocation>
<dbReference type="Proteomes" id="UP000245629">
    <property type="component" value="Plasmid unnamed3"/>
</dbReference>
<accession>A0A2S2CZT6</accession>
<evidence type="ECO:0000313" key="1">
    <source>
        <dbReference type="EMBL" id="AWK89920.1"/>
    </source>
</evidence>
<evidence type="ECO:0000313" key="2">
    <source>
        <dbReference type="Proteomes" id="UP000245629"/>
    </source>
</evidence>
<reference evidence="2" key="1">
    <citation type="submission" date="2018-05" db="EMBL/GenBank/DDBJ databases">
        <title>Azospirillum thermophila sp. nov., a novel isolated from hot spring.</title>
        <authorList>
            <person name="Zhao Z."/>
        </authorList>
    </citation>
    <scope>NUCLEOTIDE SEQUENCE [LARGE SCALE GENOMIC DNA]</scope>
    <source>
        <strain evidence="2">CFH 70021</strain>
        <plasmid evidence="2">unnamed3</plasmid>
    </source>
</reference>
<keyword evidence="1" id="KW-0614">Plasmid</keyword>
<keyword evidence="2" id="KW-1185">Reference proteome</keyword>
<proteinExistence type="predicted"/>
<dbReference type="OrthoDB" id="9924873at2"/>
<name>A0A2S2CZT6_9PROT</name>
<protein>
    <submittedName>
        <fullName evidence="1">Uncharacterized protein</fullName>
    </submittedName>
</protein>
<dbReference type="AlphaFoldDB" id="A0A2S2CZT6"/>
<dbReference type="KEGG" id="azz:DEW08_28315"/>
<gene>
    <name evidence="1" type="ORF">DEW08_28315</name>
</gene>
<sequence length="77" mass="8204">MSFLDLVNSEDSLNRIAAEVAHRALHETFAPVTNSGVTPDQLLARIRSSTIAQVAGQTDISGDLSRTLVQAVDELGL</sequence>
<dbReference type="RefSeq" id="WP_109333701.1">
    <property type="nucleotide sequence ID" value="NZ_CP029358.1"/>
</dbReference>